<dbReference type="InterPro" id="IPR052716">
    <property type="entry name" value="MOSC_domain"/>
</dbReference>
<reference evidence="3" key="1">
    <citation type="journal article" date="2019" name="Int. J. Syst. Evol. Microbiol.">
        <title>The Global Catalogue of Microorganisms (GCM) 10K type strain sequencing project: providing services to taxonomists for standard genome sequencing and annotation.</title>
        <authorList>
            <consortium name="The Broad Institute Genomics Platform"/>
            <consortium name="The Broad Institute Genome Sequencing Center for Infectious Disease"/>
            <person name="Wu L."/>
            <person name="Ma J."/>
        </authorList>
    </citation>
    <scope>NUCLEOTIDE SEQUENCE [LARGE SCALE GENOMIC DNA]</scope>
    <source>
        <strain evidence="3">KCTC 52640</strain>
    </source>
</reference>
<dbReference type="EMBL" id="JBHRSS010000004">
    <property type="protein sequence ID" value="MFC3104588.1"/>
    <property type="molecule type" value="Genomic_DNA"/>
</dbReference>
<dbReference type="SUPFAM" id="SSF50800">
    <property type="entry name" value="PK beta-barrel domain-like"/>
    <property type="match status" value="1"/>
</dbReference>
<organism evidence="2 3">
    <name type="scientific">Salinisphaera aquimarina</name>
    <dbReference type="NCBI Taxonomy" id="2094031"/>
    <lineage>
        <taxon>Bacteria</taxon>
        <taxon>Pseudomonadati</taxon>
        <taxon>Pseudomonadota</taxon>
        <taxon>Gammaproteobacteria</taxon>
        <taxon>Salinisphaerales</taxon>
        <taxon>Salinisphaeraceae</taxon>
        <taxon>Salinisphaera</taxon>
    </lineage>
</organism>
<dbReference type="Pfam" id="PF03473">
    <property type="entry name" value="MOSC"/>
    <property type="match status" value="1"/>
</dbReference>
<protein>
    <submittedName>
        <fullName evidence="2">MOSC domain-containing protein</fullName>
    </submittedName>
</protein>
<dbReference type="PANTHER" id="PTHR36930:SF1">
    <property type="entry name" value="MOSC DOMAIN-CONTAINING PROTEIN"/>
    <property type="match status" value="1"/>
</dbReference>
<proteinExistence type="predicted"/>
<dbReference type="InterPro" id="IPR005302">
    <property type="entry name" value="MoCF_Sase_C"/>
</dbReference>
<dbReference type="PANTHER" id="PTHR36930">
    <property type="entry name" value="METAL-SULFUR CLUSTER BIOSYNTHESIS PROTEINS YUAD-RELATED"/>
    <property type="match status" value="1"/>
</dbReference>
<feature type="domain" description="MOSC" evidence="1">
    <location>
        <begin position="18"/>
        <end position="159"/>
    </location>
</feature>
<dbReference type="Gene3D" id="2.40.33.20">
    <property type="entry name" value="PK beta-barrel domain-like"/>
    <property type="match status" value="1"/>
</dbReference>
<evidence type="ECO:0000313" key="2">
    <source>
        <dbReference type="EMBL" id="MFC3104588.1"/>
    </source>
</evidence>
<dbReference type="Proteomes" id="UP001595462">
    <property type="component" value="Unassembled WGS sequence"/>
</dbReference>
<comment type="caution">
    <text evidence="2">The sequence shown here is derived from an EMBL/GenBank/DDBJ whole genome shotgun (WGS) entry which is preliminary data.</text>
</comment>
<gene>
    <name evidence="2" type="ORF">ACFOSU_11890</name>
</gene>
<evidence type="ECO:0000259" key="1">
    <source>
        <dbReference type="PROSITE" id="PS51340"/>
    </source>
</evidence>
<sequence length="164" mass="17042">MASLQRILTAPTRGASMVDAGAIEAIPGRGLAGDRYWVGTGTFSGRPGVFAGARELSMIDVAAIALCNERLALDAGAQLDAADLRRNLVVAGLELPALRQRLIRVGPVTLEIVSSCPPCGYLSRLLGVDARQALRGIGGVRARIVDAGWLQVGDAIIEVGGGQR</sequence>
<accession>A0ABV7EPD1</accession>
<evidence type="ECO:0000313" key="3">
    <source>
        <dbReference type="Proteomes" id="UP001595462"/>
    </source>
</evidence>
<dbReference type="InterPro" id="IPR011037">
    <property type="entry name" value="Pyrv_Knase-like_insert_dom_sf"/>
</dbReference>
<dbReference type="RefSeq" id="WP_380689866.1">
    <property type="nucleotide sequence ID" value="NZ_JBHRSS010000004.1"/>
</dbReference>
<keyword evidence="3" id="KW-1185">Reference proteome</keyword>
<dbReference type="PROSITE" id="PS51340">
    <property type="entry name" value="MOSC"/>
    <property type="match status" value="1"/>
</dbReference>
<name>A0ABV7EPD1_9GAMM</name>